<dbReference type="EMBL" id="UGTI01000001">
    <property type="protein sequence ID" value="SUB77540.1"/>
    <property type="molecule type" value="Genomic_DNA"/>
</dbReference>
<gene>
    <name evidence="1" type="ORF">NCTC13100_00665</name>
</gene>
<proteinExistence type="predicted"/>
<dbReference type="AlphaFoldDB" id="A0A379DGK4"/>
<protein>
    <submittedName>
        <fullName evidence="1">Uncharacterized protein</fullName>
    </submittedName>
</protein>
<organism evidence="1 2">
    <name type="scientific">Porphyromonas macacae</name>
    <dbReference type="NCBI Taxonomy" id="28115"/>
    <lineage>
        <taxon>Bacteria</taxon>
        <taxon>Pseudomonadati</taxon>
        <taxon>Bacteroidota</taxon>
        <taxon>Bacteroidia</taxon>
        <taxon>Bacteroidales</taxon>
        <taxon>Porphyromonadaceae</taxon>
        <taxon>Porphyromonas</taxon>
    </lineage>
</organism>
<accession>A0A379DGK4</accession>
<reference evidence="1 2" key="1">
    <citation type="submission" date="2018-06" db="EMBL/GenBank/DDBJ databases">
        <authorList>
            <consortium name="Pathogen Informatics"/>
            <person name="Doyle S."/>
        </authorList>
    </citation>
    <scope>NUCLEOTIDE SEQUENCE [LARGE SCALE GENOMIC DNA]</scope>
    <source>
        <strain evidence="1 2">NCTC13100</strain>
    </source>
</reference>
<dbReference type="Proteomes" id="UP000254263">
    <property type="component" value="Unassembled WGS sequence"/>
</dbReference>
<evidence type="ECO:0000313" key="1">
    <source>
        <dbReference type="EMBL" id="SUB77540.1"/>
    </source>
</evidence>
<evidence type="ECO:0000313" key="2">
    <source>
        <dbReference type="Proteomes" id="UP000254263"/>
    </source>
</evidence>
<sequence length="112" mass="13128">MLSRFWVGTKNCIKKQFTAICLFTPCYEKGLSHFSEFLCLMVENSSGKEEKSKLTWIKIRQAKNFQPSGREFFSTRHTLTHLKGAVPKMNLDTAPYCSFTVFYKRFTKKIIR</sequence>
<name>A0A379DGK4_9PORP</name>